<keyword evidence="2 10" id="KW-0158">Chromosome</keyword>
<dbReference type="GO" id="GO:0051315">
    <property type="term" value="P:attachment of mitotic spindle microtubules to kinetochore"/>
    <property type="evidence" value="ECO:0007669"/>
    <property type="project" value="UniProtKB-UniRule"/>
</dbReference>
<evidence type="ECO:0000256" key="8">
    <source>
        <dbReference type="ARBA" id="ARBA00023306"/>
    </source>
</evidence>
<dbReference type="GO" id="GO:0031262">
    <property type="term" value="C:Ndc80 complex"/>
    <property type="evidence" value="ECO:0007669"/>
    <property type="project" value="UniProtKB-UniRule"/>
</dbReference>
<evidence type="ECO:0000313" key="15">
    <source>
        <dbReference type="Proteomes" id="UP000291116"/>
    </source>
</evidence>
<evidence type="ECO:0000256" key="1">
    <source>
        <dbReference type="ARBA" id="ARBA00007050"/>
    </source>
</evidence>
<dbReference type="EMBL" id="CAACVS010000135">
    <property type="protein sequence ID" value="VEU37630.1"/>
    <property type="molecule type" value="Genomic_DNA"/>
</dbReference>
<feature type="domain" description="Kinetochore protein Ndc80 CH" evidence="13">
    <location>
        <begin position="91"/>
        <end position="220"/>
    </location>
</feature>
<keyword evidence="8 10" id="KW-0131">Cell cycle</keyword>
<comment type="subunit">
    <text evidence="10">Component of the NDC80 complex.</text>
</comment>
<keyword evidence="15" id="KW-1185">Reference proteome</keyword>
<dbReference type="AlphaFoldDB" id="A0A448Z6H3"/>
<dbReference type="Proteomes" id="UP000291116">
    <property type="component" value="Unassembled WGS sequence"/>
</dbReference>
<evidence type="ECO:0000256" key="6">
    <source>
        <dbReference type="ARBA" id="ARBA00023054"/>
    </source>
</evidence>
<name>A0A448Z6H3_9STRA</name>
<keyword evidence="4 10" id="KW-0498">Mitosis</keyword>
<feature type="coiled-coil region" evidence="11">
    <location>
        <begin position="571"/>
        <end position="605"/>
    </location>
</feature>
<evidence type="ECO:0000256" key="2">
    <source>
        <dbReference type="ARBA" id="ARBA00022454"/>
    </source>
</evidence>
<dbReference type="PANTHER" id="PTHR10643:SF2">
    <property type="entry name" value="KINETOCHORE PROTEIN NDC80 HOMOLOG"/>
    <property type="match status" value="1"/>
</dbReference>
<keyword evidence="3 10" id="KW-0132">Cell division</keyword>
<comment type="subcellular location">
    <subcellularLocation>
        <location evidence="10">Chromosome</location>
        <location evidence="10">Centromere</location>
        <location evidence="10">Kinetochore</location>
    </subcellularLocation>
    <subcellularLocation>
        <location evidence="10">Nucleus</location>
    </subcellularLocation>
</comment>
<evidence type="ECO:0000256" key="7">
    <source>
        <dbReference type="ARBA" id="ARBA00023242"/>
    </source>
</evidence>
<dbReference type="GO" id="GO:0000226">
    <property type="term" value="P:microtubule cytoskeleton organization"/>
    <property type="evidence" value="ECO:0007669"/>
    <property type="project" value="UniProtKB-ARBA"/>
</dbReference>
<dbReference type="GO" id="GO:0005815">
    <property type="term" value="C:microtubule organizing center"/>
    <property type="evidence" value="ECO:0007669"/>
    <property type="project" value="UniProtKB-ARBA"/>
</dbReference>
<gene>
    <name evidence="14" type="ORF">PSNMU_V1.4_AUG-EV-PASAV3_0044350</name>
</gene>
<dbReference type="Gene3D" id="1.10.418.30">
    <property type="entry name" value="Ncd80 complex, Ncd80 subunit"/>
    <property type="match status" value="1"/>
</dbReference>
<dbReference type="GO" id="GO:0005634">
    <property type="term" value="C:nucleus"/>
    <property type="evidence" value="ECO:0007669"/>
    <property type="project" value="UniProtKB-SubCell"/>
</dbReference>
<sequence length="656" mass="74855">MHRTRSSSRRQTLGGGGLGNGNHSNRRQSVDPGSHAHGSAKRPPRGRVSMIPRVGRENMIPPTPSSARQDPKRRVSSAMKSGRRKSSAVDRRQSLMPPSAPAITDPRPISNKAYQQECIKELFSYLQKSGYEHPISHKSLSRPSGKDFSNIVTFMLRRVDPSFQDGTLKMEDEIAMNFKAMGYPFAVSKTALVAAGSPHTWPTLLAALTWLVKRLQCMENLIPEEDNNHSGQFESVEELERKTDQYFFSYLSASYVAFLKGDEKLREDLEMRLADRLEGDDNILMQEIEQMTDHNAAVVEKMNNLSLGEKDLEDMLKKRDSYATDLEQFHDLINQMDQHVTKLKQRKNDQSSELEETSKKLTAIVSKVEKLKECVNNQELSLADVQKMRNEQKGVEEAIERAFALRDQRRSELWEIESEVENLWSEVESLVSDYSSHAGDLKILPMIASKAVDMTATIDKEAVLESDPSKLLAVDLPGTVQHVLTPCYEEYSKLISDSKWKYQEALDKLEKSEEAFTEALERHRIIEHKIDKCEETMEAEREAQDAKLGVRLREAESIETKVASLRDPVALEEQMAKFEQQCTELEALRQQYEEENVARKAAVCEEIERAILAMEEYDRFCLDKISEVRDYKENSRSKYGKLKIPEILQNSKTQAD</sequence>
<comment type="function">
    <text evidence="10">Acts as a component of the essential kinetochore-associated NDC80 complex, which is required for chromosome segregation and spindle checkpoint activity.</text>
</comment>
<protein>
    <recommendedName>
        <fullName evidence="10">Kinetochore protein NDC80</fullName>
    </recommendedName>
</protein>
<dbReference type="InterPro" id="IPR055260">
    <property type="entry name" value="Ndc80_CH"/>
</dbReference>
<evidence type="ECO:0000256" key="3">
    <source>
        <dbReference type="ARBA" id="ARBA00022618"/>
    </source>
</evidence>
<keyword evidence="5 10" id="KW-0995">Kinetochore</keyword>
<accession>A0A448Z6H3</accession>
<comment type="similarity">
    <text evidence="1 10">Belongs to the NDC80/HEC1 family.</text>
</comment>
<dbReference type="PANTHER" id="PTHR10643">
    <property type="entry name" value="KINETOCHORE PROTEIN NDC80"/>
    <property type="match status" value="1"/>
</dbReference>
<evidence type="ECO:0000256" key="12">
    <source>
        <dbReference type="SAM" id="MobiDB-lite"/>
    </source>
</evidence>
<dbReference type="InterPro" id="IPR038273">
    <property type="entry name" value="Ndc80_sf"/>
</dbReference>
<dbReference type="GO" id="GO:0005737">
    <property type="term" value="C:cytoplasm"/>
    <property type="evidence" value="ECO:0007669"/>
    <property type="project" value="UniProtKB-ARBA"/>
</dbReference>
<evidence type="ECO:0000256" key="5">
    <source>
        <dbReference type="ARBA" id="ARBA00022838"/>
    </source>
</evidence>
<dbReference type="Pfam" id="PF03801">
    <property type="entry name" value="Ndc80_HEC"/>
    <property type="match status" value="1"/>
</dbReference>
<keyword evidence="6 11" id="KW-0175">Coiled coil</keyword>
<evidence type="ECO:0000256" key="4">
    <source>
        <dbReference type="ARBA" id="ARBA00022776"/>
    </source>
</evidence>
<evidence type="ECO:0000256" key="10">
    <source>
        <dbReference type="RuleBase" id="RU368072"/>
    </source>
</evidence>
<dbReference type="GO" id="GO:0051301">
    <property type="term" value="P:cell division"/>
    <property type="evidence" value="ECO:0007669"/>
    <property type="project" value="UniProtKB-UniRule"/>
</dbReference>
<evidence type="ECO:0000259" key="13">
    <source>
        <dbReference type="Pfam" id="PF03801"/>
    </source>
</evidence>
<dbReference type="FunFam" id="1.10.418.30:FF:000002">
    <property type="entry name" value="NDC80, kinetochore complex component"/>
    <property type="match status" value="1"/>
</dbReference>
<feature type="region of interest" description="Disordered" evidence="12">
    <location>
        <begin position="1"/>
        <end position="108"/>
    </location>
</feature>
<reference evidence="14 15" key="1">
    <citation type="submission" date="2019-01" db="EMBL/GenBank/DDBJ databases">
        <authorList>
            <person name="Ferrante I. M."/>
        </authorList>
    </citation>
    <scope>NUCLEOTIDE SEQUENCE [LARGE SCALE GENOMIC DNA]</scope>
    <source>
        <strain evidence="14 15">B856</strain>
    </source>
</reference>
<evidence type="ECO:0000313" key="14">
    <source>
        <dbReference type="EMBL" id="VEU37630.1"/>
    </source>
</evidence>
<evidence type="ECO:0000256" key="9">
    <source>
        <dbReference type="ARBA" id="ARBA00023328"/>
    </source>
</evidence>
<keyword evidence="9 10" id="KW-0137">Centromere</keyword>
<keyword evidence="7 10" id="KW-0539">Nucleus</keyword>
<dbReference type="InterPro" id="IPR005550">
    <property type="entry name" value="Kinetochore_Ndc80"/>
</dbReference>
<proteinExistence type="inferred from homology"/>
<dbReference type="OrthoDB" id="7459479at2759"/>
<evidence type="ECO:0000256" key="11">
    <source>
        <dbReference type="SAM" id="Coils"/>
    </source>
</evidence>
<organism evidence="14 15">
    <name type="scientific">Pseudo-nitzschia multistriata</name>
    <dbReference type="NCBI Taxonomy" id="183589"/>
    <lineage>
        <taxon>Eukaryota</taxon>
        <taxon>Sar</taxon>
        <taxon>Stramenopiles</taxon>
        <taxon>Ochrophyta</taxon>
        <taxon>Bacillariophyta</taxon>
        <taxon>Bacillariophyceae</taxon>
        <taxon>Bacillariophycidae</taxon>
        <taxon>Bacillariales</taxon>
        <taxon>Bacillariaceae</taxon>
        <taxon>Pseudo-nitzschia</taxon>
    </lineage>
</organism>